<evidence type="ECO:0000313" key="2">
    <source>
        <dbReference type="EMBL" id="KAE9389421.1"/>
    </source>
</evidence>
<keyword evidence="3" id="KW-1185">Reference proteome</keyword>
<proteinExistence type="predicted"/>
<dbReference type="AlphaFoldDB" id="A0A6A4GUG6"/>
<feature type="compositionally biased region" description="Basic and acidic residues" evidence="1">
    <location>
        <begin position="1"/>
        <end position="19"/>
    </location>
</feature>
<feature type="compositionally biased region" description="Low complexity" evidence="1">
    <location>
        <begin position="84"/>
        <end position="119"/>
    </location>
</feature>
<name>A0A6A4GUG6_9AGAR</name>
<feature type="region of interest" description="Disordered" evidence="1">
    <location>
        <begin position="80"/>
        <end position="119"/>
    </location>
</feature>
<organism evidence="2 3">
    <name type="scientific">Gymnopus androsaceus JB14</name>
    <dbReference type="NCBI Taxonomy" id="1447944"/>
    <lineage>
        <taxon>Eukaryota</taxon>
        <taxon>Fungi</taxon>
        <taxon>Dikarya</taxon>
        <taxon>Basidiomycota</taxon>
        <taxon>Agaricomycotina</taxon>
        <taxon>Agaricomycetes</taxon>
        <taxon>Agaricomycetidae</taxon>
        <taxon>Agaricales</taxon>
        <taxon>Marasmiineae</taxon>
        <taxon>Omphalotaceae</taxon>
        <taxon>Gymnopus</taxon>
    </lineage>
</organism>
<gene>
    <name evidence="2" type="ORF">BT96DRAFT_1003275</name>
</gene>
<evidence type="ECO:0000313" key="3">
    <source>
        <dbReference type="Proteomes" id="UP000799118"/>
    </source>
</evidence>
<dbReference type="EMBL" id="ML769698">
    <property type="protein sequence ID" value="KAE9389421.1"/>
    <property type="molecule type" value="Genomic_DNA"/>
</dbReference>
<accession>A0A6A4GUG6</accession>
<sequence>MSLPSREHTQHISVPERRPRSSRTGRLNVITDEDMIRITPQARIPPELALIDRTLEELEADEPDWDLPWRRDVTGMPVKKRARVTPSSSQSSSSSTSVFPVSPDSRFSSSPPSSSSTPTLSILSWPAGLTVAQLSEGFNSIFDDASSSLSPQRRFEMEFGHAWNPDDFYLHYEIWRAMPEEDKAAGAFLTMDWISYVQSRDLVL</sequence>
<feature type="region of interest" description="Disordered" evidence="1">
    <location>
        <begin position="1"/>
        <end position="26"/>
    </location>
</feature>
<dbReference type="Proteomes" id="UP000799118">
    <property type="component" value="Unassembled WGS sequence"/>
</dbReference>
<protein>
    <submittedName>
        <fullName evidence="2">Uncharacterized protein</fullName>
    </submittedName>
</protein>
<evidence type="ECO:0000256" key="1">
    <source>
        <dbReference type="SAM" id="MobiDB-lite"/>
    </source>
</evidence>
<reference evidence="2" key="1">
    <citation type="journal article" date="2019" name="Environ. Microbiol.">
        <title>Fungal ecological strategies reflected in gene transcription - a case study of two litter decomposers.</title>
        <authorList>
            <person name="Barbi F."/>
            <person name="Kohler A."/>
            <person name="Barry K."/>
            <person name="Baskaran P."/>
            <person name="Daum C."/>
            <person name="Fauchery L."/>
            <person name="Ihrmark K."/>
            <person name="Kuo A."/>
            <person name="LaButti K."/>
            <person name="Lipzen A."/>
            <person name="Morin E."/>
            <person name="Grigoriev I.V."/>
            <person name="Henrissat B."/>
            <person name="Lindahl B."/>
            <person name="Martin F."/>
        </authorList>
    </citation>
    <scope>NUCLEOTIDE SEQUENCE</scope>
    <source>
        <strain evidence="2">JB14</strain>
    </source>
</reference>